<evidence type="ECO:0000313" key="3">
    <source>
        <dbReference type="Proteomes" id="UP000660729"/>
    </source>
</evidence>
<dbReference type="Proteomes" id="UP000660729">
    <property type="component" value="Unassembled WGS sequence"/>
</dbReference>
<keyword evidence="3" id="KW-1185">Reference proteome</keyword>
<organism evidence="2 3">
    <name type="scientific">Pseudocercospora fuligena</name>
    <dbReference type="NCBI Taxonomy" id="685502"/>
    <lineage>
        <taxon>Eukaryota</taxon>
        <taxon>Fungi</taxon>
        <taxon>Dikarya</taxon>
        <taxon>Ascomycota</taxon>
        <taxon>Pezizomycotina</taxon>
        <taxon>Dothideomycetes</taxon>
        <taxon>Dothideomycetidae</taxon>
        <taxon>Mycosphaerellales</taxon>
        <taxon>Mycosphaerellaceae</taxon>
        <taxon>Pseudocercospora</taxon>
    </lineage>
</organism>
<dbReference type="AlphaFoldDB" id="A0A8H6VIX2"/>
<dbReference type="InterPro" id="IPR011333">
    <property type="entry name" value="SKP1/BTB/POZ_sf"/>
</dbReference>
<dbReference type="PANTHER" id="PTHR47843:SF2">
    <property type="entry name" value="BTB DOMAIN-CONTAINING PROTEIN"/>
    <property type="match status" value="1"/>
</dbReference>
<proteinExistence type="predicted"/>
<dbReference type="PANTHER" id="PTHR47843">
    <property type="entry name" value="BTB DOMAIN-CONTAINING PROTEIN-RELATED"/>
    <property type="match status" value="1"/>
</dbReference>
<name>A0A8H6VIX2_9PEZI</name>
<comment type="caution">
    <text evidence="2">The sequence shown here is derived from an EMBL/GenBank/DDBJ whole genome shotgun (WGS) entry which is preliminary data.</text>
</comment>
<dbReference type="Pfam" id="PF00651">
    <property type="entry name" value="BTB"/>
    <property type="match status" value="1"/>
</dbReference>
<sequence>MQQTPFILHLGILRERCPKLLEVLGQDASIHGDDAFELVAEDERIFRMFQVWLYTGELIEPTADVLGKNEDEFAMQKRNAIRLVEGDSKEVERSIKWLDEDLIDLYLLGRRFKIETLRNDILNELWAEHNSLQCTTSFPAVKKAFEKSQHLSQFLIHEAVYRLYADELNIPDNAAEYPPEYVTGILRQVLKTHQAPRYSWSEMTVDDYWLRVCQYHSNCGRSTTFACERRWAALQRQRSLNRSRKQALYTRLSDIGTVVVGPEQVSFTVHITLISAFSEFFRGAFEGRFEEGRTGRVVLEDDSPAEFAMMVHWLYTGDVHVPSNDDYDFLDALEPHDGDTEAENGSSCGYPPNPDHLKRRFQDSIVGLYILADKRGVQRLKNDILTQISDQKSGSWPLLVSSIERISLACDNLPDQDPLRAWLEQEASRNWSGSMNLSRSDMKKLPPDFLANVMHNILQRHEPIRF</sequence>
<dbReference type="SMART" id="SM00225">
    <property type="entry name" value="BTB"/>
    <property type="match status" value="1"/>
</dbReference>
<protein>
    <recommendedName>
        <fullName evidence="1">BTB domain-containing protein</fullName>
    </recommendedName>
</protein>
<accession>A0A8H6VIX2</accession>
<dbReference type="SUPFAM" id="SSF54695">
    <property type="entry name" value="POZ domain"/>
    <property type="match status" value="1"/>
</dbReference>
<dbReference type="CDD" id="cd18186">
    <property type="entry name" value="BTB_POZ_ZBTB_KLHL-like"/>
    <property type="match status" value="1"/>
</dbReference>
<dbReference type="InterPro" id="IPR000210">
    <property type="entry name" value="BTB/POZ_dom"/>
</dbReference>
<dbReference type="OrthoDB" id="3650231at2759"/>
<dbReference type="Gene3D" id="3.30.710.10">
    <property type="entry name" value="Potassium Channel Kv1.1, Chain A"/>
    <property type="match status" value="1"/>
</dbReference>
<gene>
    <name evidence="2" type="ORF">HII31_06473</name>
</gene>
<dbReference type="PROSITE" id="PS50097">
    <property type="entry name" value="BTB"/>
    <property type="match status" value="1"/>
</dbReference>
<evidence type="ECO:0000313" key="2">
    <source>
        <dbReference type="EMBL" id="KAF7192087.1"/>
    </source>
</evidence>
<evidence type="ECO:0000259" key="1">
    <source>
        <dbReference type="PROSITE" id="PS50097"/>
    </source>
</evidence>
<reference evidence="2" key="1">
    <citation type="submission" date="2020-04" db="EMBL/GenBank/DDBJ databases">
        <title>Draft genome resource of the tomato pathogen Pseudocercospora fuligena.</title>
        <authorList>
            <person name="Zaccaron A."/>
        </authorList>
    </citation>
    <scope>NUCLEOTIDE SEQUENCE</scope>
    <source>
        <strain evidence="2">PF001</strain>
    </source>
</reference>
<feature type="domain" description="BTB" evidence="1">
    <location>
        <begin position="253"/>
        <end position="323"/>
    </location>
</feature>
<dbReference type="EMBL" id="JABCIY010000150">
    <property type="protein sequence ID" value="KAF7192087.1"/>
    <property type="molecule type" value="Genomic_DNA"/>
</dbReference>